<sequence>MLYFLVPIAIVAGLGFIVDRRRRASAYYDKPTHPDAKPGDSSNYTMGDNRYTSGGE</sequence>
<feature type="compositionally biased region" description="Polar residues" evidence="1">
    <location>
        <begin position="40"/>
        <end position="56"/>
    </location>
</feature>
<keyword evidence="3" id="KW-1185">Reference proteome</keyword>
<dbReference type="AlphaFoldDB" id="A0A497YG53"/>
<comment type="caution">
    <text evidence="2">The sequence shown here is derived from an EMBL/GenBank/DDBJ whole genome shotgun (WGS) entry which is preliminary data.</text>
</comment>
<name>A0A497YG53_9BACL</name>
<evidence type="ECO:0000313" key="3">
    <source>
        <dbReference type="Proteomes" id="UP000280791"/>
    </source>
</evidence>
<proteinExistence type="predicted"/>
<reference evidence="2 3" key="1">
    <citation type="submission" date="2018-10" db="EMBL/GenBank/DDBJ databases">
        <title>Genomic Encyclopedia of Type Strains, Phase IV (KMG-IV): sequencing the most valuable type-strain genomes for metagenomic binning, comparative biology and taxonomic classification.</title>
        <authorList>
            <person name="Goeker M."/>
        </authorList>
    </citation>
    <scope>NUCLEOTIDE SEQUENCE [LARGE SCALE GENOMIC DNA]</scope>
    <source>
        <strain evidence="2 3">DSM 20549</strain>
    </source>
</reference>
<gene>
    <name evidence="2" type="ORF">DFR62_2409</name>
</gene>
<feature type="region of interest" description="Disordered" evidence="1">
    <location>
        <begin position="27"/>
        <end position="56"/>
    </location>
</feature>
<dbReference type="RefSeq" id="WP_167456532.1">
    <property type="nucleotide sequence ID" value="NZ_QBEW01000096.1"/>
</dbReference>
<accession>A0A497YG53</accession>
<organism evidence="2 3">
    <name type="scientific">Planococcus citreus</name>
    <dbReference type="NCBI Taxonomy" id="1373"/>
    <lineage>
        <taxon>Bacteria</taxon>
        <taxon>Bacillati</taxon>
        <taxon>Bacillota</taxon>
        <taxon>Bacilli</taxon>
        <taxon>Bacillales</taxon>
        <taxon>Caryophanaceae</taxon>
        <taxon>Planococcus</taxon>
    </lineage>
</organism>
<dbReference type="Proteomes" id="UP000280791">
    <property type="component" value="Unassembled WGS sequence"/>
</dbReference>
<evidence type="ECO:0000256" key="1">
    <source>
        <dbReference type="SAM" id="MobiDB-lite"/>
    </source>
</evidence>
<protein>
    <submittedName>
        <fullName evidence="2">Uncharacterized protein</fullName>
    </submittedName>
</protein>
<evidence type="ECO:0000313" key="2">
    <source>
        <dbReference type="EMBL" id="RLJ86806.1"/>
    </source>
</evidence>
<dbReference type="EMBL" id="RCCP01000003">
    <property type="protein sequence ID" value="RLJ86806.1"/>
    <property type="molecule type" value="Genomic_DNA"/>
</dbReference>